<name>A0A439DDG0_9PEZI</name>
<evidence type="ECO:0000313" key="2">
    <source>
        <dbReference type="Proteomes" id="UP000286045"/>
    </source>
</evidence>
<dbReference type="Proteomes" id="UP000286045">
    <property type="component" value="Unassembled WGS sequence"/>
</dbReference>
<evidence type="ECO:0008006" key="3">
    <source>
        <dbReference type="Google" id="ProtNLM"/>
    </source>
</evidence>
<dbReference type="PANTHER" id="PTHR47784:SF5">
    <property type="entry name" value="STEROL UPTAKE CONTROL PROTEIN 2"/>
    <property type="match status" value="1"/>
</dbReference>
<accession>A0A439DDG0</accession>
<keyword evidence="2" id="KW-1185">Reference proteome</keyword>
<proteinExistence type="predicted"/>
<dbReference type="PANTHER" id="PTHR47784">
    <property type="entry name" value="STEROL UPTAKE CONTROL PROTEIN 2"/>
    <property type="match status" value="1"/>
</dbReference>
<organism evidence="1 2">
    <name type="scientific">Xylaria grammica</name>
    <dbReference type="NCBI Taxonomy" id="363999"/>
    <lineage>
        <taxon>Eukaryota</taxon>
        <taxon>Fungi</taxon>
        <taxon>Dikarya</taxon>
        <taxon>Ascomycota</taxon>
        <taxon>Pezizomycotina</taxon>
        <taxon>Sordariomycetes</taxon>
        <taxon>Xylariomycetidae</taxon>
        <taxon>Xylariales</taxon>
        <taxon>Xylariaceae</taxon>
        <taxon>Xylaria</taxon>
    </lineage>
</organism>
<sequence length="375" mass="42902">MGNGSKQFHSKSRNCNFQGPVCSNCHRRNELCDYLRDYNFQPAEIEASPNQRHITLLESSHADHKTRTMILADEHSYLSTWGNLFGALDYYPTFANEPEILAYTTSILLNTDSAPFTLSQCDDYQKKRLGYLLPTVSSLCAIYRTLHRESQSPGTHAQALQYNITASTKFRHAEHRVHEGNWLPVLMFGVGHIMFNFAAAQSVPDCGFEYLDIFHILRGTSKMGNEIGVFLEKSELSGILERRRQEIAQPLGSDDSLQAMDQLSQADHPEGTFETTRTHCRHALGRLKWWSQLVHGVPRNWKHFILWPASVTDEFVTALAEKQPVALLVYIYWCAIMHRSPRRCALLEWPTLALNLQLVAMIYVLSKDVRVQVEF</sequence>
<gene>
    <name evidence="1" type="ORF">EKO27_g2636</name>
</gene>
<dbReference type="EMBL" id="RYZI01000050">
    <property type="protein sequence ID" value="RWA12451.1"/>
    <property type="molecule type" value="Genomic_DNA"/>
</dbReference>
<comment type="caution">
    <text evidence="1">The sequence shown here is derived from an EMBL/GenBank/DDBJ whole genome shotgun (WGS) entry which is preliminary data.</text>
</comment>
<evidence type="ECO:0000313" key="1">
    <source>
        <dbReference type="EMBL" id="RWA12451.1"/>
    </source>
</evidence>
<protein>
    <recommendedName>
        <fullName evidence="3">Zn(2)-C6 fungal-type domain-containing protein</fullName>
    </recommendedName>
</protein>
<reference evidence="1 2" key="1">
    <citation type="submission" date="2018-12" db="EMBL/GenBank/DDBJ databases">
        <title>Draft genome sequence of Xylaria grammica IHI A82.</title>
        <authorList>
            <person name="Buettner E."/>
            <person name="Kellner H."/>
        </authorList>
    </citation>
    <scope>NUCLEOTIDE SEQUENCE [LARGE SCALE GENOMIC DNA]</scope>
    <source>
        <strain evidence="1 2">IHI A82</strain>
    </source>
</reference>
<dbReference type="STRING" id="363999.A0A439DDG0"/>
<dbReference type="InterPro" id="IPR053157">
    <property type="entry name" value="Sterol_Uptake_Regulator"/>
</dbReference>
<dbReference type="GO" id="GO:0001228">
    <property type="term" value="F:DNA-binding transcription activator activity, RNA polymerase II-specific"/>
    <property type="evidence" value="ECO:0007669"/>
    <property type="project" value="TreeGrafter"/>
</dbReference>
<dbReference type="AlphaFoldDB" id="A0A439DDG0"/>